<evidence type="ECO:0000313" key="2">
    <source>
        <dbReference type="EMBL" id="GLZ75865.1"/>
    </source>
</evidence>
<keyword evidence="3" id="KW-1185">Reference proteome</keyword>
<feature type="domain" description="AB hydrolase-1" evidence="1">
    <location>
        <begin position="16"/>
        <end position="242"/>
    </location>
</feature>
<dbReference type="Proteomes" id="UP001165079">
    <property type="component" value="Unassembled WGS sequence"/>
</dbReference>
<evidence type="ECO:0000259" key="1">
    <source>
        <dbReference type="Pfam" id="PF12697"/>
    </source>
</evidence>
<dbReference type="InterPro" id="IPR050228">
    <property type="entry name" value="Carboxylesterase_BioH"/>
</dbReference>
<dbReference type="Pfam" id="PF12697">
    <property type="entry name" value="Abhydrolase_6"/>
    <property type="match status" value="1"/>
</dbReference>
<dbReference type="PRINTS" id="PR00111">
    <property type="entry name" value="ABHYDROLASE"/>
</dbReference>
<name>A0A9W6SES3_9ACTN</name>
<gene>
    <name evidence="2" type="ORF">Afil01_06720</name>
</gene>
<evidence type="ECO:0000313" key="3">
    <source>
        <dbReference type="Proteomes" id="UP001165079"/>
    </source>
</evidence>
<dbReference type="InterPro" id="IPR029058">
    <property type="entry name" value="AB_hydrolase_fold"/>
</dbReference>
<dbReference type="SUPFAM" id="SSF53474">
    <property type="entry name" value="alpha/beta-Hydrolases"/>
    <property type="match status" value="1"/>
</dbReference>
<reference evidence="2" key="1">
    <citation type="submission" date="2023-03" db="EMBL/GenBank/DDBJ databases">
        <title>Actinorhabdospora filicis NBRC 111898.</title>
        <authorList>
            <person name="Ichikawa N."/>
            <person name="Sato H."/>
            <person name="Tonouchi N."/>
        </authorList>
    </citation>
    <scope>NUCLEOTIDE SEQUENCE</scope>
    <source>
        <strain evidence="2">NBRC 111898</strain>
    </source>
</reference>
<dbReference type="Gene3D" id="3.40.50.1820">
    <property type="entry name" value="alpha/beta hydrolase"/>
    <property type="match status" value="1"/>
</dbReference>
<comment type="caution">
    <text evidence="2">The sequence shown here is derived from an EMBL/GenBank/DDBJ whole genome shotgun (WGS) entry which is preliminary data.</text>
</comment>
<protein>
    <submittedName>
        <fullName evidence="2">Alpha/beta hydrolase</fullName>
    </submittedName>
</protein>
<dbReference type="AlphaFoldDB" id="A0A9W6SES3"/>
<keyword evidence="2" id="KW-0378">Hydrolase</keyword>
<organism evidence="2 3">
    <name type="scientific">Actinorhabdospora filicis</name>
    <dbReference type="NCBI Taxonomy" id="1785913"/>
    <lineage>
        <taxon>Bacteria</taxon>
        <taxon>Bacillati</taxon>
        <taxon>Actinomycetota</taxon>
        <taxon>Actinomycetes</taxon>
        <taxon>Micromonosporales</taxon>
        <taxon>Micromonosporaceae</taxon>
        <taxon>Actinorhabdospora</taxon>
    </lineage>
</organism>
<accession>A0A9W6SES3</accession>
<dbReference type="PANTHER" id="PTHR43194:SF5">
    <property type="entry name" value="PIMELOYL-[ACYL-CARRIER PROTEIN] METHYL ESTER ESTERASE"/>
    <property type="match status" value="1"/>
</dbReference>
<sequence length="249" mass="25460">MTAEVVYRTGGEGPPLVLLHAFPFHAGMWWRVPFAGVQTIAIDQRGFGESAGVPLPAPDLAVAADDVAAVLDELGLEAATVCGVSMGGYVAMAFARRHRRRLAGLILCDTKSTADTPEARAARLGVAEAAEAGEVSVPLPSLLGATTLRERPDAVARAEALVAGLAPASVSWGQRAMAAREDSTAVLAGLDVPALVVRGAEDAIASGADARVMAGALKARVVTIPGAGHLPPLETPVEFARALGQHPAT</sequence>
<dbReference type="GO" id="GO:0016787">
    <property type="term" value="F:hydrolase activity"/>
    <property type="evidence" value="ECO:0007669"/>
    <property type="project" value="UniProtKB-KW"/>
</dbReference>
<dbReference type="InterPro" id="IPR000073">
    <property type="entry name" value="AB_hydrolase_1"/>
</dbReference>
<dbReference type="RefSeq" id="WP_285661083.1">
    <property type="nucleotide sequence ID" value="NZ_BSTX01000001.1"/>
</dbReference>
<dbReference type="EMBL" id="BSTX01000001">
    <property type="protein sequence ID" value="GLZ75865.1"/>
    <property type="molecule type" value="Genomic_DNA"/>
</dbReference>
<dbReference type="PANTHER" id="PTHR43194">
    <property type="entry name" value="HYDROLASE ALPHA/BETA FOLD FAMILY"/>
    <property type="match status" value="1"/>
</dbReference>
<proteinExistence type="predicted"/>